<evidence type="ECO:0000256" key="7">
    <source>
        <dbReference type="ARBA" id="ARBA00023033"/>
    </source>
</evidence>
<keyword evidence="5" id="KW-0521">NADP</keyword>
<evidence type="ECO:0000256" key="4">
    <source>
        <dbReference type="ARBA" id="ARBA00022827"/>
    </source>
</evidence>
<keyword evidence="6" id="KW-0560">Oxidoreductase</keyword>
<keyword evidence="3" id="KW-0285">Flavoprotein</keyword>
<evidence type="ECO:0000256" key="6">
    <source>
        <dbReference type="ARBA" id="ARBA00023002"/>
    </source>
</evidence>
<dbReference type="Gene3D" id="3.50.50.60">
    <property type="entry name" value="FAD/NAD(P)-binding domain"/>
    <property type="match status" value="2"/>
</dbReference>
<gene>
    <name evidence="8" type="ORF">CLV56_1275</name>
</gene>
<comment type="cofactor">
    <cofactor evidence="1">
        <name>FAD</name>
        <dbReference type="ChEBI" id="CHEBI:57692"/>
    </cofactor>
</comment>
<dbReference type="SUPFAM" id="SSF51905">
    <property type="entry name" value="FAD/NAD(P)-binding domain"/>
    <property type="match status" value="1"/>
</dbReference>
<dbReference type="RefSeq" id="WP_039340819.1">
    <property type="nucleotide sequence ID" value="NZ_PGEZ01000001.1"/>
</dbReference>
<keyword evidence="4" id="KW-0274">FAD</keyword>
<evidence type="ECO:0000313" key="8">
    <source>
        <dbReference type="EMBL" id="PJJ57055.1"/>
    </source>
</evidence>
<reference evidence="8 9" key="1">
    <citation type="submission" date="2017-11" db="EMBL/GenBank/DDBJ databases">
        <title>Genomic Encyclopedia of Archaeal and Bacterial Type Strains, Phase II (KMG-II): From Individual Species to Whole Genera.</title>
        <authorList>
            <person name="Goeker M."/>
        </authorList>
    </citation>
    <scope>NUCLEOTIDE SEQUENCE [LARGE SCALE GENOMIC DNA]</scope>
    <source>
        <strain evidence="8 9">DSM 27763</strain>
    </source>
</reference>
<evidence type="ECO:0000256" key="3">
    <source>
        <dbReference type="ARBA" id="ARBA00022630"/>
    </source>
</evidence>
<dbReference type="GO" id="GO:0050661">
    <property type="term" value="F:NADP binding"/>
    <property type="evidence" value="ECO:0007669"/>
    <property type="project" value="InterPro"/>
</dbReference>
<dbReference type="GO" id="GO:0004499">
    <property type="term" value="F:N,N-dimethylaniline monooxygenase activity"/>
    <property type="evidence" value="ECO:0007669"/>
    <property type="project" value="InterPro"/>
</dbReference>
<comment type="similarity">
    <text evidence="2">Belongs to the FAD-binding monooxygenase family.</text>
</comment>
<sequence>MSDHVDVLIVGAGLSGIGAAYRLQERNPGVSYTIVEARDEMGGTWDLFRYPGVRSDSDFYTLSFPFRPWRGDDAIVDGQEILDYIRETADAYGITERIRFSTKVVSAAWSSTDARWTVGIEDSRTGEQSTITASFLETCAGYYDYEQPFDPQFAGLEDFEGQVVHPQFWPDDLDYTGKRVVVVGSGATAITVVPAMADDAAHVTMLQRTPTWVLAQPKHDAVGDALRKVLPAKAAHSTIRAKNAVLQWGLYQFSRRAPEKMAGLLRKGAVAGLGSEQVVVDHFTPPYGPWEQRLCIAPGGDLFEAVRSGRASVVTGHIDRFVPEGILLTDGETIEADVVVTATGLSLKLIGGIDLSVDGEPVDPAGRMTFRGLMLSGVPNFSYCIGYVNLSWTMRADMTARYVARVVERLRTTAADTVTPTYTGPPSERPMIDMQSGYFVRAAHLMPRSADAHPWTMKHNYVVDAWHTNRANLDDGLVWSGAATRTSGGATRAAAGKGVGTSAIA</sequence>
<dbReference type="OrthoDB" id="5168853at2"/>
<name>A0A0B2BPP4_9ACTN</name>
<dbReference type="InterPro" id="IPR036188">
    <property type="entry name" value="FAD/NAD-bd_sf"/>
</dbReference>
<dbReference type="Pfam" id="PF13450">
    <property type="entry name" value="NAD_binding_8"/>
    <property type="match status" value="1"/>
</dbReference>
<evidence type="ECO:0000313" key="9">
    <source>
        <dbReference type="Proteomes" id="UP000230842"/>
    </source>
</evidence>
<evidence type="ECO:0000256" key="5">
    <source>
        <dbReference type="ARBA" id="ARBA00022857"/>
    </source>
</evidence>
<dbReference type="PRINTS" id="PR00411">
    <property type="entry name" value="PNDRDTASEI"/>
</dbReference>
<dbReference type="Pfam" id="PF00743">
    <property type="entry name" value="FMO-like"/>
    <property type="match status" value="1"/>
</dbReference>
<protein>
    <submittedName>
        <fullName evidence="8">Cation diffusion facilitator CzcD-associated flavoprotein CzcO</fullName>
    </submittedName>
</protein>
<dbReference type="GO" id="GO:0050660">
    <property type="term" value="F:flavin adenine dinucleotide binding"/>
    <property type="evidence" value="ECO:0007669"/>
    <property type="project" value="InterPro"/>
</dbReference>
<accession>A0A0B2BPP4</accession>
<proteinExistence type="inferred from homology"/>
<dbReference type="PANTHER" id="PTHR43872">
    <property type="entry name" value="MONOOXYGENASE, PUTATIVE (AFU_ORTHOLOGUE AFUA_8G02570)-RELATED"/>
    <property type="match status" value="1"/>
</dbReference>
<keyword evidence="9" id="KW-1185">Reference proteome</keyword>
<keyword evidence="7" id="KW-0503">Monooxygenase</keyword>
<evidence type="ECO:0000256" key="2">
    <source>
        <dbReference type="ARBA" id="ARBA00010139"/>
    </source>
</evidence>
<dbReference type="EMBL" id="PGEZ01000001">
    <property type="protein sequence ID" value="PJJ57055.1"/>
    <property type="molecule type" value="Genomic_DNA"/>
</dbReference>
<comment type="caution">
    <text evidence="8">The sequence shown here is derived from an EMBL/GenBank/DDBJ whole genome shotgun (WGS) entry which is preliminary data.</text>
</comment>
<dbReference type="Proteomes" id="UP000230842">
    <property type="component" value="Unassembled WGS sequence"/>
</dbReference>
<evidence type="ECO:0000256" key="1">
    <source>
        <dbReference type="ARBA" id="ARBA00001974"/>
    </source>
</evidence>
<organism evidence="8 9">
    <name type="scientific">Mumia flava</name>
    <dbReference type="NCBI Taxonomy" id="1348852"/>
    <lineage>
        <taxon>Bacteria</taxon>
        <taxon>Bacillati</taxon>
        <taxon>Actinomycetota</taxon>
        <taxon>Actinomycetes</taxon>
        <taxon>Propionibacteriales</taxon>
        <taxon>Nocardioidaceae</taxon>
        <taxon>Mumia</taxon>
    </lineage>
</organism>
<dbReference type="InterPro" id="IPR020946">
    <property type="entry name" value="Flavin_mOase-like"/>
</dbReference>
<dbReference type="PANTHER" id="PTHR43872:SF1">
    <property type="entry name" value="MONOOXYGENASE, PUTATIVE (AFU_ORTHOLOGUE AFUA_8G02570)-RELATED"/>
    <property type="match status" value="1"/>
</dbReference>
<dbReference type="InterPro" id="IPR051820">
    <property type="entry name" value="FAD-binding_MO"/>
</dbReference>
<dbReference type="FunFam" id="3.50.50.60:FF:000228">
    <property type="entry name" value="FAD-containing monooxygenase EthA"/>
    <property type="match status" value="1"/>
</dbReference>
<dbReference type="AlphaFoldDB" id="A0A0B2BPP4"/>